<dbReference type="EMBL" id="VTPC01090934">
    <property type="protein sequence ID" value="KAF2880644.1"/>
    <property type="molecule type" value="Genomic_DNA"/>
</dbReference>
<dbReference type="SUPFAM" id="SSF47986">
    <property type="entry name" value="DEATH domain"/>
    <property type="match status" value="1"/>
</dbReference>
<evidence type="ECO:0000256" key="8">
    <source>
        <dbReference type="ARBA" id="ARBA00047899"/>
    </source>
</evidence>
<keyword evidence="14" id="KW-1185">Reference proteome</keyword>
<dbReference type="GO" id="GO:0005524">
    <property type="term" value="F:ATP binding"/>
    <property type="evidence" value="ECO:0007669"/>
    <property type="project" value="UniProtKB-UniRule"/>
</dbReference>
<dbReference type="GO" id="GO:0005886">
    <property type="term" value="C:plasma membrane"/>
    <property type="evidence" value="ECO:0007669"/>
    <property type="project" value="TreeGrafter"/>
</dbReference>
<evidence type="ECO:0000256" key="1">
    <source>
        <dbReference type="ARBA" id="ARBA00008718"/>
    </source>
</evidence>
<evidence type="ECO:0000256" key="3">
    <source>
        <dbReference type="ARBA" id="ARBA00022527"/>
    </source>
</evidence>
<accession>A0A8K0C5F0</accession>
<evidence type="ECO:0000256" key="4">
    <source>
        <dbReference type="ARBA" id="ARBA00022679"/>
    </source>
</evidence>
<dbReference type="GO" id="GO:0004674">
    <property type="term" value="F:protein serine/threonine kinase activity"/>
    <property type="evidence" value="ECO:0007669"/>
    <property type="project" value="UniProtKB-KW"/>
</dbReference>
<dbReference type="Gene3D" id="1.10.533.10">
    <property type="entry name" value="Death Domain, Fas"/>
    <property type="match status" value="1"/>
</dbReference>
<dbReference type="PROSITE" id="PS00108">
    <property type="entry name" value="PROTEIN_KINASE_ST"/>
    <property type="match status" value="1"/>
</dbReference>
<dbReference type="OrthoDB" id="4062651at2759"/>
<dbReference type="InterPro" id="IPR017441">
    <property type="entry name" value="Protein_kinase_ATP_BS"/>
</dbReference>
<evidence type="ECO:0000256" key="10">
    <source>
        <dbReference type="PROSITE-ProRule" id="PRU10141"/>
    </source>
</evidence>
<reference evidence="13" key="1">
    <citation type="submission" date="2019-08" db="EMBL/GenBank/DDBJ databases">
        <title>The genome of the North American firefly Photinus pyralis.</title>
        <authorList>
            <consortium name="Photinus pyralis genome working group"/>
            <person name="Fallon T.R."/>
            <person name="Sander Lower S.E."/>
            <person name="Weng J.-K."/>
        </authorList>
    </citation>
    <scope>NUCLEOTIDE SEQUENCE</scope>
    <source>
        <strain evidence="13">TRF0915ILg1</strain>
        <tissue evidence="13">Whole body</tissue>
    </source>
</reference>
<dbReference type="CDD" id="cd08308">
    <property type="entry name" value="Death_Tube"/>
    <property type="match status" value="1"/>
</dbReference>
<dbReference type="SMART" id="SM00220">
    <property type="entry name" value="S_TKc"/>
    <property type="match status" value="1"/>
</dbReference>
<name>A0A8K0C5F0_IGNLU</name>
<keyword evidence="4" id="KW-0808">Transferase</keyword>
<dbReference type="Gene3D" id="1.10.510.10">
    <property type="entry name" value="Transferase(Phosphotransferase) domain 1"/>
    <property type="match status" value="1"/>
</dbReference>
<keyword evidence="3" id="KW-0723">Serine/threonine-protein kinase</keyword>
<evidence type="ECO:0000256" key="9">
    <source>
        <dbReference type="ARBA" id="ARBA00048679"/>
    </source>
</evidence>
<organism evidence="13 14">
    <name type="scientific">Ignelater luminosus</name>
    <name type="common">Cucubano</name>
    <name type="synonym">Pyrophorus luminosus</name>
    <dbReference type="NCBI Taxonomy" id="2038154"/>
    <lineage>
        <taxon>Eukaryota</taxon>
        <taxon>Metazoa</taxon>
        <taxon>Ecdysozoa</taxon>
        <taxon>Arthropoda</taxon>
        <taxon>Hexapoda</taxon>
        <taxon>Insecta</taxon>
        <taxon>Pterygota</taxon>
        <taxon>Neoptera</taxon>
        <taxon>Endopterygota</taxon>
        <taxon>Coleoptera</taxon>
        <taxon>Polyphaga</taxon>
        <taxon>Elateriformia</taxon>
        <taxon>Elateroidea</taxon>
        <taxon>Elateridae</taxon>
        <taxon>Agrypninae</taxon>
        <taxon>Pyrophorini</taxon>
        <taxon>Ignelater</taxon>
    </lineage>
</organism>
<comment type="catalytic activity">
    <reaction evidence="8">
        <text>L-threonyl-[protein] + ATP = O-phospho-L-threonyl-[protein] + ADP + H(+)</text>
        <dbReference type="Rhea" id="RHEA:46608"/>
        <dbReference type="Rhea" id="RHEA-COMP:11060"/>
        <dbReference type="Rhea" id="RHEA-COMP:11605"/>
        <dbReference type="ChEBI" id="CHEBI:15378"/>
        <dbReference type="ChEBI" id="CHEBI:30013"/>
        <dbReference type="ChEBI" id="CHEBI:30616"/>
        <dbReference type="ChEBI" id="CHEBI:61977"/>
        <dbReference type="ChEBI" id="CHEBI:456216"/>
        <dbReference type="EC" id="2.7.11.1"/>
    </reaction>
</comment>
<evidence type="ECO:0000256" key="5">
    <source>
        <dbReference type="ARBA" id="ARBA00022741"/>
    </source>
</evidence>
<evidence type="ECO:0000313" key="13">
    <source>
        <dbReference type="EMBL" id="KAF2880644.1"/>
    </source>
</evidence>
<dbReference type="InterPro" id="IPR008271">
    <property type="entry name" value="Ser/Thr_kinase_AS"/>
</dbReference>
<dbReference type="Proteomes" id="UP000801492">
    <property type="component" value="Unassembled WGS sequence"/>
</dbReference>
<evidence type="ECO:0000256" key="2">
    <source>
        <dbReference type="ARBA" id="ARBA00012513"/>
    </source>
</evidence>
<dbReference type="InterPro" id="IPR011009">
    <property type="entry name" value="Kinase-like_dom_sf"/>
</dbReference>
<dbReference type="PROSITE" id="PS00107">
    <property type="entry name" value="PROTEIN_KINASE_ATP"/>
    <property type="match status" value="1"/>
</dbReference>
<evidence type="ECO:0000313" key="14">
    <source>
        <dbReference type="Proteomes" id="UP000801492"/>
    </source>
</evidence>
<keyword evidence="5 10" id="KW-0547">Nucleotide-binding</keyword>
<dbReference type="SUPFAM" id="SSF56112">
    <property type="entry name" value="Protein kinase-like (PK-like)"/>
    <property type="match status" value="1"/>
</dbReference>
<feature type="compositionally biased region" description="Low complexity" evidence="11">
    <location>
        <begin position="409"/>
        <end position="427"/>
    </location>
</feature>
<comment type="catalytic activity">
    <reaction evidence="9">
        <text>L-seryl-[protein] + ATP = O-phospho-L-seryl-[protein] + ADP + H(+)</text>
        <dbReference type="Rhea" id="RHEA:17989"/>
        <dbReference type="Rhea" id="RHEA-COMP:9863"/>
        <dbReference type="Rhea" id="RHEA-COMP:11604"/>
        <dbReference type="ChEBI" id="CHEBI:15378"/>
        <dbReference type="ChEBI" id="CHEBI:29999"/>
        <dbReference type="ChEBI" id="CHEBI:30616"/>
        <dbReference type="ChEBI" id="CHEBI:83421"/>
        <dbReference type="ChEBI" id="CHEBI:456216"/>
        <dbReference type="EC" id="2.7.11.1"/>
    </reaction>
</comment>
<dbReference type="InterPro" id="IPR011029">
    <property type="entry name" value="DEATH-like_dom_sf"/>
</dbReference>
<dbReference type="InterPro" id="IPR029397">
    <property type="entry name" value="Tube_Death"/>
</dbReference>
<dbReference type="EC" id="2.7.11.1" evidence="2"/>
<comment type="caution">
    <text evidence="13">The sequence shown here is derived from an EMBL/GenBank/DDBJ whole genome shotgun (WGS) entry which is preliminary data.</text>
</comment>
<dbReference type="InterPro" id="IPR000719">
    <property type="entry name" value="Prot_kinase_dom"/>
</dbReference>
<evidence type="ECO:0000259" key="12">
    <source>
        <dbReference type="PROSITE" id="PS50011"/>
    </source>
</evidence>
<feature type="region of interest" description="Disordered" evidence="11">
    <location>
        <begin position="409"/>
        <end position="437"/>
    </location>
</feature>
<dbReference type="PANTHER" id="PTHR27001">
    <property type="entry name" value="OS01G0253100 PROTEIN"/>
    <property type="match status" value="1"/>
</dbReference>
<feature type="domain" description="Protein kinase" evidence="12">
    <location>
        <begin position="485"/>
        <end position="763"/>
    </location>
</feature>
<evidence type="ECO:0000256" key="11">
    <source>
        <dbReference type="SAM" id="MobiDB-lite"/>
    </source>
</evidence>
<dbReference type="Pfam" id="PF14786">
    <property type="entry name" value="Death_2"/>
    <property type="match status" value="1"/>
</dbReference>
<evidence type="ECO:0000256" key="7">
    <source>
        <dbReference type="ARBA" id="ARBA00022840"/>
    </source>
</evidence>
<sequence length="767" mass="85480">MMDISMEIRKLPYSHQKELANILDYNESWKKLMAIIPKILEKDNYECNVSRTNPHKYHSEHFKLLENASINMQKMCPEILFNEWGTSGRVRPALGHLLHLLTKAELYRAADYVAVDLLNQLPPARPPEGPAALVTTTLPDPHLREVERLLDSMKYPESVISNLMNNSRDVNLNYSRNTMEENNNHAITVPAIVISEPETERRNGLIPSAVENRRRRMHRQDASVIADTVDTSAVSDMMKFSKTIPSSADSDMMQFSKPELNSVSSTNIPAVINSDISNISQSQDYLPNISTLNMTSTTIQSSAPTEEDLPVLSDLLENTSATEAKMQTDSDRNNNSGDVVPNLSMLGVVSQSIAETNETINQKPTIVINVIQSGENLSMPQLSTLLSNNNIICEPSDSKRFLPIRDIPSETSSLTSSKNSNASSELSQNSNVSRASRPNCVSPLPNLSLNTLLPHFTYCEVETATNYFDETPHKNCRQVENPFAITNGRFLGSGAFGSVYLGLSLIEKPVAIKKLFLNNMDVVNVDDPITKQFINEVEVLSKYKHENLLSLVGYSCDGPTYCLLYEFIPGGALKDRLQTVEEKLMWTDRLYIALGTSRAIAYLHTAYSTPLIHRDIKTANILLDCTNKPKLCDFGLIKLIPNQNTSATSCAFGTSAYMAREAFRGDVSVKLDTYSFGVVLLELITGLPPLDENREGCDIVTHVEEVCEDDSIAPLIDLKAGSWVAQNINFGEELYKIAVRCLEQNRKKRPTMVEVMEELAELIKKCA</sequence>
<keyword evidence="6" id="KW-0418">Kinase</keyword>
<dbReference type="PANTHER" id="PTHR27001:SF931">
    <property type="entry name" value="OS11G0664100 PROTEIN"/>
    <property type="match status" value="1"/>
</dbReference>
<dbReference type="Pfam" id="PF00069">
    <property type="entry name" value="Pkinase"/>
    <property type="match status" value="1"/>
</dbReference>
<keyword evidence="7 10" id="KW-0067">ATP-binding</keyword>
<proteinExistence type="inferred from homology"/>
<dbReference type="Gene3D" id="3.30.200.20">
    <property type="entry name" value="Phosphorylase Kinase, domain 1"/>
    <property type="match status" value="1"/>
</dbReference>
<evidence type="ECO:0000256" key="6">
    <source>
        <dbReference type="ARBA" id="ARBA00022777"/>
    </source>
</evidence>
<dbReference type="PROSITE" id="PS50011">
    <property type="entry name" value="PROTEIN_KINASE_DOM"/>
    <property type="match status" value="1"/>
</dbReference>
<comment type="similarity">
    <text evidence="1">Belongs to the protein kinase superfamily. TKL Ser/Thr protein kinase family. Pelle subfamily.</text>
</comment>
<protein>
    <recommendedName>
        <fullName evidence="2">non-specific serine/threonine protein kinase</fullName>
        <ecNumber evidence="2">2.7.11.1</ecNumber>
    </recommendedName>
</protein>
<feature type="binding site" evidence="10">
    <location>
        <position position="514"/>
    </location>
    <ligand>
        <name>ATP</name>
        <dbReference type="ChEBI" id="CHEBI:30616"/>
    </ligand>
</feature>
<dbReference type="FunFam" id="1.10.510.10:FF:000754">
    <property type="entry name" value="Interleukin-1 receptor-associated kinase"/>
    <property type="match status" value="1"/>
</dbReference>
<gene>
    <name evidence="13" type="ORF">ILUMI_25538</name>
</gene>
<dbReference type="AlphaFoldDB" id="A0A8K0C5F0"/>